<evidence type="ECO:0000313" key="6">
    <source>
        <dbReference type="Proteomes" id="UP000582646"/>
    </source>
</evidence>
<sequence>MRPVQSDDVNDERPRGRDRQQPNLAWSQVPEDDPRSRAPRHPQGIPRAQQGGRPAASPQQPPRRPLPPQGAQPGPHGPQPGASRPRATRVERPAPQPRQDWAPRQDPEPLPAGEALRTVGARGSSGGRVPPPPRPPRAKDRDRGRRSAAAPDPHAPAPKKVRRKRKLHPFRWLAVLVVLLLVSTVAGTFYFDGKLKRIDALAAYSGRIADTPGTNWLLVGTDAREGLTPAQQKALATGGDLGGARTDTIMLVHIPESGNATLISIPRDLFVQIPGQGGYKINAAYFFGSTSGAGDAGGAQLLVKTFEKAAGVHIDHYAEIGFGGFANMVDAVGGVEMCPKYPINDPKAGIRLKAGCQTLDGAQALGYVRTRATPNADLDRVVHQREFMSALFKEATSPTTLINPFELWGLSNAVADALTVDTGTHLWDLGRLAWALRSGTVTTTTPTAGSESTSDGDALAWGKNTTEFFGLLAADQPIPDRLLSGPPGTG</sequence>
<keyword evidence="6" id="KW-1185">Reference proteome</keyword>
<comment type="similarity">
    <text evidence="1">Belongs to the LytR/CpsA/Psr (LCP) family.</text>
</comment>
<organism evidence="5 6">
    <name type="scientific">Tsukamurella spumae</name>
    <dbReference type="NCBI Taxonomy" id="44753"/>
    <lineage>
        <taxon>Bacteria</taxon>
        <taxon>Bacillati</taxon>
        <taxon>Actinomycetota</taxon>
        <taxon>Actinomycetes</taxon>
        <taxon>Mycobacteriales</taxon>
        <taxon>Tsukamurellaceae</taxon>
        <taxon>Tsukamurella</taxon>
    </lineage>
</organism>
<dbReference type="InterPro" id="IPR050922">
    <property type="entry name" value="LytR/CpsA/Psr_CW_biosynth"/>
</dbReference>
<protein>
    <submittedName>
        <fullName evidence="5">LytR family transcriptional regulator</fullName>
    </submittedName>
</protein>
<proteinExistence type="inferred from homology"/>
<evidence type="ECO:0000256" key="2">
    <source>
        <dbReference type="SAM" id="MobiDB-lite"/>
    </source>
</evidence>
<feature type="compositionally biased region" description="Low complexity" evidence="2">
    <location>
        <begin position="48"/>
        <end position="58"/>
    </location>
</feature>
<feature type="domain" description="Cell envelope-related transcriptional attenuator" evidence="4">
    <location>
        <begin position="245"/>
        <end position="396"/>
    </location>
</feature>
<reference evidence="5 6" key="1">
    <citation type="submission" date="2020-04" db="EMBL/GenBank/DDBJ databases">
        <title>MicrobeNet Type strains.</title>
        <authorList>
            <person name="Nicholson A.C."/>
        </authorList>
    </citation>
    <scope>NUCLEOTIDE SEQUENCE [LARGE SCALE GENOMIC DNA]</scope>
    <source>
        <strain evidence="5 6">DSM 44113</strain>
    </source>
</reference>
<feature type="compositionally biased region" description="Pro residues" evidence="2">
    <location>
        <begin position="59"/>
        <end position="78"/>
    </location>
</feature>
<evidence type="ECO:0000256" key="3">
    <source>
        <dbReference type="SAM" id="Phobius"/>
    </source>
</evidence>
<evidence type="ECO:0000259" key="4">
    <source>
        <dbReference type="Pfam" id="PF03816"/>
    </source>
</evidence>
<dbReference type="EMBL" id="JAAXOQ010000020">
    <property type="protein sequence ID" value="NKY19643.1"/>
    <property type="molecule type" value="Genomic_DNA"/>
</dbReference>
<keyword evidence="3" id="KW-0472">Membrane</keyword>
<dbReference type="InterPro" id="IPR004474">
    <property type="entry name" value="LytR_CpsA_psr"/>
</dbReference>
<dbReference type="Proteomes" id="UP000582646">
    <property type="component" value="Unassembled WGS sequence"/>
</dbReference>
<keyword evidence="3" id="KW-1133">Transmembrane helix</keyword>
<dbReference type="Gene3D" id="3.40.630.190">
    <property type="entry name" value="LCP protein"/>
    <property type="match status" value="1"/>
</dbReference>
<dbReference type="AlphaFoldDB" id="A0A846X3B3"/>
<evidence type="ECO:0000256" key="1">
    <source>
        <dbReference type="ARBA" id="ARBA00006068"/>
    </source>
</evidence>
<feature type="region of interest" description="Disordered" evidence="2">
    <location>
        <begin position="1"/>
        <end position="163"/>
    </location>
</feature>
<dbReference type="NCBIfam" id="TIGR00350">
    <property type="entry name" value="lytR_cpsA_psr"/>
    <property type="match status" value="1"/>
</dbReference>
<accession>A0A846X3B3</accession>
<feature type="compositionally biased region" description="Basic and acidic residues" evidence="2">
    <location>
        <begin position="11"/>
        <end position="20"/>
    </location>
</feature>
<comment type="caution">
    <text evidence="5">The sequence shown here is derived from an EMBL/GenBank/DDBJ whole genome shotgun (WGS) entry which is preliminary data.</text>
</comment>
<feature type="transmembrane region" description="Helical" evidence="3">
    <location>
        <begin position="170"/>
        <end position="191"/>
    </location>
</feature>
<gene>
    <name evidence="5" type="ORF">HF999_14865</name>
</gene>
<name>A0A846X3B3_9ACTN</name>
<keyword evidence="3" id="KW-0812">Transmembrane</keyword>
<dbReference type="PANTHER" id="PTHR33392">
    <property type="entry name" value="POLYISOPRENYL-TEICHOIC ACID--PEPTIDOGLYCAN TEICHOIC ACID TRANSFERASE TAGU"/>
    <property type="match status" value="1"/>
</dbReference>
<evidence type="ECO:0000313" key="5">
    <source>
        <dbReference type="EMBL" id="NKY19643.1"/>
    </source>
</evidence>
<dbReference type="Pfam" id="PF03816">
    <property type="entry name" value="LytR_cpsA_psr"/>
    <property type="match status" value="1"/>
</dbReference>
<dbReference type="PANTHER" id="PTHR33392:SF6">
    <property type="entry name" value="POLYISOPRENYL-TEICHOIC ACID--PEPTIDOGLYCAN TEICHOIC ACID TRANSFERASE TAGU"/>
    <property type="match status" value="1"/>
</dbReference>